<keyword evidence="3" id="KW-0597">Phosphoprotein</keyword>
<dbReference type="PANTHER" id="PTHR41523:SF8">
    <property type="entry name" value="ETHYLENE RESPONSE SENSOR PROTEIN"/>
    <property type="match status" value="1"/>
</dbReference>
<evidence type="ECO:0000259" key="8">
    <source>
        <dbReference type="SMART" id="SM00911"/>
    </source>
</evidence>
<keyword evidence="4" id="KW-0808">Transferase</keyword>
<proteinExistence type="predicted"/>
<sequence length="368" mass="40465">MGIGRKLEGDFPPGVSDVAALIRAFDWPATSLGPIMEWPAHLKSAVSLMLPAKAQIVLFWGPEFVALYNDAYAPTIGQKHPKALGRPARENWTELWDDLEPLLRRVLDTGETVFAKDRPFYIERHGYPETVYFDISYSPVQDEFGEIGGVLCIVSETTERVVAQERQRLLAREANHRVKNMFAVFHGIINLSARSARTPQEMAQSLRGRLNALMQAKDLIRPGIMGTEAHSERTTVGDVVRTVLRPYEDDASRERIMVRGPHVPVGAMAVTSLALALHETTTNAAKYGALSEPTGSVSITWETHGGDLHLEWVETGGPVIVAPPSAKGFGSVLAERSIADQLGGKVEHDWLPSGLRLRVSVPLDRLAV</sequence>
<dbReference type="AlphaFoldDB" id="A0A973W7C6"/>
<gene>
    <name evidence="9" type="ORF">HAP48_039790</name>
</gene>
<dbReference type="InterPro" id="IPR013656">
    <property type="entry name" value="PAS_4"/>
</dbReference>
<dbReference type="Gene3D" id="3.30.565.10">
    <property type="entry name" value="Histidine kinase-like ATPase, C-terminal domain"/>
    <property type="match status" value="1"/>
</dbReference>
<evidence type="ECO:0000256" key="3">
    <source>
        <dbReference type="ARBA" id="ARBA00022553"/>
    </source>
</evidence>
<evidence type="ECO:0000313" key="9">
    <source>
        <dbReference type="EMBL" id="NVI48893.1"/>
    </source>
</evidence>
<dbReference type="SUPFAM" id="SSF55874">
    <property type="entry name" value="ATPase domain of HSP90 chaperone/DNA topoisomerase II/histidine kinase"/>
    <property type="match status" value="1"/>
</dbReference>
<dbReference type="InterPro" id="IPR036890">
    <property type="entry name" value="HATPase_C_sf"/>
</dbReference>
<dbReference type="EC" id="2.7.13.3" evidence="2"/>
<dbReference type="EMBL" id="JAAOLE020000001">
    <property type="protein sequence ID" value="NVI48893.1"/>
    <property type="molecule type" value="Genomic_DNA"/>
</dbReference>
<evidence type="ECO:0000256" key="6">
    <source>
        <dbReference type="ARBA" id="ARBA00022777"/>
    </source>
</evidence>
<dbReference type="InterPro" id="IPR035965">
    <property type="entry name" value="PAS-like_dom_sf"/>
</dbReference>
<protein>
    <recommendedName>
        <fullName evidence="2">histidine kinase</fullName>
        <ecNumber evidence="2">2.7.13.3</ecNumber>
    </recommendedName>
</protein>
<evidence type="ECO:0000256" key="1">
    <source>
        <dbReference type="ARBA" id="ARBA00000085"/>
    </source>
</evidence>
<evidence type="ECO:0000256" key="5">
    <source>
        <dbReference type="ARBA" id="ARBA00022741"/>
    </source>
</evidence>
<dbReference type="GO" id="GO:0005524">
    <property type="term" value="F:ATP binding"/>
    <property type="evidence" value="ECO:0007669"/>
    <property type="project" value="UniProtKB-KW"/>
</dbReference>
<keyword evidence="7" id="KW-0067">ATP-binding</keyword>
<dbReference type="Pfam" id="PF08448">
    <property type="entry name" value="PAS_4"/>
    <property type="match status" value="1"/>
</dbReference>
<dbReference type="Pfam" id="PF07536">
    <property type="entry name" value="HWE_HK"/>
    <property type="match status" value="1"/>
</dbReference>
<reference evidence="9" key="1">
    <citation type="submission" date="2020-06" db="EMBL/GenBank/DDBJ databases">
        <title>Whole Genome Sequence of Bradyrhizobium sp. Strain 1S1.</title>
        <authorList>
            <person name="Bromfield E.S.P."/>
            <person name="Cloutier S."/>
        </authorList>
    </citation>
    <scope>NUCLEOTIDE SEQUENCE [LARGE SCALE GENOMIC DNA]</scope>
    <source>
        <strain evidence="9">1S1</strain>
    </source>
</reference>
<dbReference type="InterPro" id="IPR011102">
    <property type="entry name" value="Sig_transdc_His_kinase_HWE"/>
</dbReference>
<dbReference type="PANTHER" id="PTHR41523">
    <property type="entry name" value="TWO-COMPONENT SYSTEM SENSOR PROTEIN"/>
    <property type="match status" value="1"/>
</dbReference>
<name>A0A973W7C6_9BRAD</name>
<comment type="caution">
    <text evidence="9">The sequence shown here is derived from an EMBL/GenBank/DDBJ whole genome shotgun (WGS) entry which is preliminary data.</text>
</comment>
<evidence type="ECO:0000256" key="2">
    <source>
        <dbReference type="ARBA" id="ARBA00012438"/>
    </source>
</evidence>
<keyword evidence="6" id="KW-0418">Kinase</keyword>
<comment type="catalytic activity">
    <reaction evidence="1">
        <text>ATP + protein L-histidine = ADP + protein N-phospho-L-histidine.</text>
        <dbReference type="EC" id="2.7.13.3"/>
    </reaction>
</comment>
<evidence type="ECO:0000256" key="7">
    <source>
        <dbReference type="ARBA" id="ARBA00022840"/>
    </source>
</evidence>
<organism evidence="9">
    <name type="scientific">Bradyrhizobium septentrionale</name>
    <dbReference type="NCBI Taxonomy" id="1404411"/>
    <lineage>
        <taxon>Bacteria</taxon>
        <taxon>Pseudomonadati</taxon>
        <taxon>Pseudomonadota</taxon>
        <taxon>Alphaproteobacteria</taxon>
        <taxon>Hyphomicrobiales</taxon>
        <taxon>Nitrobacteraceae</taxon>
        <taxon>Bradyrhizobium</taxon>
    </lineage>
</organism>
<dbReference type="Gene3D" id="3.30.450.20">
    <property type="entry name" value="PAS domain"/>
    <property type="match status" value="1"/>
</dbReference>
<accession>A0A973W7C6</accession>
<dbReference type="SMART" id="SM00911">
    <property type="entry name" value="HWE_HK"/>
    <property type="match status" value="1"/>
</dbReference>
<evidence type="ECO:0000256" key="4">
    <source>
        <dbReference type="ARBA" id="ARBA00022679"/>
    </source>
</evidence>
<dbReference type="GO" id="GO:0004673">
    <property type="term" value="F:protein histidine kinase activity"/>
    <property type="evidence" value="ECO:0007669"/>
    <property type="project" value="UniProtKB-EC"/>
</dbReference>
<keyword evidence="5" id="KW-0547">Nucleotide-binding</keyword>
<feature type="domain" description="Signal transduction histidine kinase HWE region" evidence="8">
    <location>
        <begin position="173"/>
        <end position="262"/>
    </location>
</feature>
<dbReference type="SUPFAM" id="SSF55785">
    <property type="entry name" value="PYP-like sensor domain (PAS domain)"/>
    <property type="match status" value="1"/>
</dbReference>